<keyword evidence="4" id="KW-0479">Metal-binding</keyword>
<dbReference type="EMBL" id="QOHO01000012">
    <property type="protein sequence ID" value="RFZ80343.1"/>
    <property type="molecule type" value="Genomic_DNA"/>
</dbReference>
<evidence type="ECO:0000259" key="7">
    <source>
        <dbReference type="PROSITE" id="PS51918"/>
    </source>
</evidence>
<dbReference type="CDD" id="cd01335">
    <property type="entry name" value="Radical_SAM"/>
    <property type="match status" value="1"/>
</dbReference>
<evidence type="ECO:0000256" key="5">
    <source>
        <dbReference type="ARBA" id="ARBA00023004"/>
    </source>
</evidence>
<proteinExistence type="predicted"/>
<dbReference type="InterPro" id="IPR034391">
    <property type="entry name" value="AdoMet-like_SPASM_containing"/>
</dbReference>
<dbReference type="SFLD" id="SFLDS00029">
    <property type="entry name" value="Radical_SAM"/>
    <property type="match status" value="1"/>
</dbReference>
<evidence type="ECO:0000256" key="6">
    <source>
        <dbReference type="ARBA" id="ARBA00023014"/>
    </source>
</evidence>
<dbReference type="PROSITE" id="PS51918">
    <property type="entry name" value="RADICAL_SAM"/>
    <property type="match status" value="1"/>
</dbReference>
<dbReference type="PANTHER" id="PTHR11228">
    <property type="entry name" value="RADICAL SAM DOMAIN PROTEIN"/>
    <property type="match status" value="1"/>
</dbReference>
<dbReference type="Pfam" id="PF13186">
    <property type="entry name" value="SPASM"/>
    <property type="match status" value="1"/>
</dbReference>
<feature type="domain" description="Radical SAM core" evidence="7">
    <location>
        <begin position="21"/>
        <end position="247"/>
    </location>
</feature>
<dbReference type="InterPro" id="IPR013785">
    <property type="entry name" value="Aldolase_TIM"/>
</dbReference>
<dbReference type="Gene3D" id="3.20.20.70">
    <property type="entry name" value="Aldolase class I"/>
    <property type="match status" value="1"/>
</dbReference>
<dbReference type="GO" id="GO:0046872">
    <property type="term" value="F:metal ion binding"/>
    <property type="evidence" value="ECO:0007669"/>
    <property type="project" value="UniProtKB-KW"/>
</dbReference>
<reference evidence="8 9" key="1">
    <citation type="submission" date="2018-07" db="EMBL/GenBank/DDBJ databases">
        <title>New species, Clostridium PI-S10-A1B.</title>
        <authorList>
            <person name="Krishna G."/>
            <person name="Summeta K."/>
            <person name="Shikha S."/>
            <person name="Prabhu P.B."/>
            <person name="Suresh K."/>
        </authorList>
    </citation>
    <scope>NUCLEOTIDE SEQUENCE [LARGE SCALE GENOMIC DNA]</scope>
    <source>
        <strain evidence="8 9">PI-S10-A1B</strain>
    </source>
</reference>
<evidence type="ECO:0000256" key="4">
    <source>
        <dbReference type="ARBA" id="ARBA00022723"/>
    </source>
</evidence>
<dbReference type="GO" id="GO:0051536">
    <property type="term" value="F:iron-sulfur cluster binding"/>
    <property type="evidence" value="ECO:0007669"/>
    <property type="project" value="UniProtKB-KW"/>
</dbReference>
<keyword evidence="5" id="KW-0408">Iron</keyword>
<evidence type="ECO:0000313" key="8">
    <source>
        <dbReference type="EMBL" id="RFZ80343.1"/>
    </source>
</evidence>
<dbReference type="AlphaFoldDB" id="A0A3E2NHC3"/>
<evidence type="ECO:0000256" key="2">
    <source>
        <dbReference type="ARBA" id="ARBA00022485"/>
    </source>
</evidence>
<dbReference type="InterPro" id="IPR058240">
    <property type="entry name" value="rSAM_sf"/>
</dbReference>
<dbReference type="CDD" id="cd21109">
    <property type="entry name" value="SPASM"/>
    <property type="match status" value="1"/>
</dbReference>
<dbReference type="OrthoDB" id="6258756at2"/>
<comment type="cofactor">
    <cofactor evidence="1">
        <name>[4Fe-4S] cluster</name>
        <dbReference type="ChEBI" id="CHEBI:49883"/>
    </cofactor>
</comment>
<dbReference type="InterPro" id="IPR023885">
    <property type="entry name" value="4Fe4S-binding_SPASM_dom"/>
</dbReference>
<keyword evidence="3" id="KW-0949">S-adenosyl-L-methionine</keyword>
<dbReference type="SFLD" id="SFLDG01067">
    <property type="entry name" value="SPASM/twitch_domain_containing"/>
    <property type="match status" value="1"/>
</dbReference>
<dbReference type="InterPro" id="IPR007197">
    <property type="entry name" value="rSAM"/>
</dbReference>
<dbReference type="SFLD" id="SFLDG01387">
    <property type="entry name" value="BtrN-like_SPASM_domain_contain"/>
    <property type="match status" value="1"/>
</dbReference>
<dbReference type="PANTHER" id="PTHR11228:SF7">
    <property type="entry name" value="PQQA PEPTIDE CYCLASE"/>
    <property type="match status" value="1"/>
</dbReference>
<accession>A0A3E2NHC3</accession>
<comment type="caution">
    <text evidence="8">The sequence shown here is derived from an EMBL/GenBank/DDBJ whole genome shotgun (WGS) entry which is preliminary data.</text>
</comment>
<sequence>MAQISNIYHKKRVQLWTVIPLDTPFVIEVEPVSYCNIKCKYCLHSLPKKEILDSGHKFEYMSDELFDLMLKQINEFPNRIKQIGFAGMGEPLLHKKLPFMIEKLKKYAGIQRITITTNGIALSHQLTDDLINAGLDHIKISVNGISEEDFRKNCAAEVDFDKYLEQIEYFYHHKGGAEIACKTMDTCIGEDENVFYEMFKNICDTMSIEKTIKVFHEVSYDNMISDDNKVLSRYDMRNEEVRVCASPFFRFAVKADGQVSACRLYNGLTFPDFNIKNRSLFDIWNSEERHNMLLGVLKEKTDGLNSYCKDCTLKDDFAFESDLLDDHAEELYNKLIRAWEERNL</sequence>
<evidence type="ECO:0000313" key="9">
    <source>
        <dbReference type="Proteomes" id="UP000260680"/>
    </source>
</evidence>
<protein>
    <submittedName>
        <fullName evidence="8">Radical SAM/SPASM domain-containing protein</fullName>
    </submittedName>
</protein>
<dbReference type="InterPro" id="IPR050377">
    <property type="entry name" value="Radical_SAM_PqqE_MftC-like"/>
</dbReference>
<keyword evidence="2" id="KW-0004">4Fe-4S</keyword>
<dbReference type="Pfam" id="PF04055">
    <property type="entry name" value="Radical_SAM"/>
    <property type="match status" value="1"/>
</dbReference>
<name>A0A3E2NHC3_9FIRM</name>
<dbReference type="Proteomes" id="UP000260680">
    <property type="component" value="Unassembled WGS sequence"/>
</dbReference>
<dbReference type="RefSeq" id="WP_117415659.1">
    <property type="nucleotide sequence ID" value="NZ_QOHO01000012.1"/>
</dbReference>
<gene>
    <name evidence="8" type="ORF">DS742_03590</name>
</gene>
<dbReference type="GO" id="GO:0003824">
    <property type="term" value="F:catalytic activity"/>
    <property type="evidence" value="ECO:0007669"/>
    <property type="project" value="InterPro"/>
</dbReference>
<evidence type="ECO:0000256" key="1">
    <source>
        <dbReference type="ARBA" id="ARBA00001966"/>
    </source>
</evidence>
<organism evidence="8 9">
    <name type="scientific">Lacrimispora amygdalina</name>
    <dbReference type="NCBI Taxonomy" id="253257"/>
    <lineage>
        <taxon>Bacteria</taxon>
        <taxon>Bacillati</taxon>
        <taxon>Bacillota</taxon>
        <taxon>Clostridia</taxon>
        <taxon>Lachnospirales</taxon>
        <taxon>Lachnospiraceae</taxon>
        <taxon>Lacrimispora</taxon>
    </lineage>
</organism>
<dbReference type="SUPFAM" id="SSF102114">
    <property type="entry name" value="Radical SAM enzymes"/>
    <property type="match status" value="1"/>
</dbReference>
<keyword evidence="6" id="KW-0411">Iron-sulfur</keyword>
<evidence type="ECO:0000256" key="3">
    <source>
        <dbReference type="ARBA" id="ARBA00022691"/>
    </source>
</evidence>